<dbReference type="GO" id="GO:0005509">
    <property type="term" value="F:calcium ion binding"/>
    <property type="evidence" value="ECO:0007669"/>
    <property type="project" value="UniProtKB-UniRule"/>
</dbReference>
<dbReference type="InterPro" id="IPR050174">
    <property type="entry name" value="Protocadherin/Cadherin-CA"/>
</dbReference>
<dbReference type="OrthoDB" id="6252479at2759"/>
<evidence type="ECO:0000256" key="14">
    <source>
        <dbReference type="SAM" id="SignalP"/>
    </source>
</evidence>
<dbReference type="RefSeq" id="XP_031443182.1">
    <property type="nucleotide sequence ID" value="XM_031587322.2"/>
</dbReference>
<evidence type="ECO:0000256" key="9">
    <source>
        <dbReference type="ARBA" id="ARBA00022989"/>
    </source>
</evidence>
<dbReference type="FunFam" id="2.60.40.60:FF:000018">
    <property type="entry name" value="Protocadherin gamma c3"/>
    <property type="match status" value="1"/>
</dbReference>
<name>A0A6P8H690_CLUHA</name>
<accession>A0A6P8H690</accession>
<dbReference type="PRINTS" id="PR00205">
    <property type="entry name" value="CADHERIN"/>
</dbReference>
<dbReference type="Gene3D" id="2.60.40.60">
    <property type="entry name" value="Cadherins"/>
    <property type="match status" value="6"/>
</dbReference>
<evidence type="ECO:0000256" key="6">
    <source>
        <dbReference type="ARBA" id="ARBA00022737"/>
    </source>
</evidence>
<evidence type="ECO:0000256" key="12">
    <source>
        <dbReference type="PROSITE-ProRule" id="PRU00043"/>
    </source>
</evidence>
<feature type="domain" description="Cadherin" evidence="15">
    <location>
        <begin position="582"/>
        <end position="685"/>
    </location>
</feature>
<gene>
    <name evidence="17" type="primary">LOC116225214</name>
</gene>
<dbReference type="SMART" id="SM00112">
    <property type="entry name" value="CA"/>
    <property type="match status" value="6"/>
</dbReference>
<dbReference type="Proteomes" id="UP000515152">
    <property type="component" value="Chromosome 20"/>
</dbReference>
<proteinExistence type="predicted"/>
<keyword evidence="7 12" id="KW-0106">Calcium</keyword>
<dbReference type="CDD" id="cd11304">
    <property type="entry name" value="Cadherin_repeat"/>
    <property type="match status" value="6"/>
</dbReference>
<feature type="domain" description="Cadherin" evidence="15">
    <location>
        <begin position="245"/>
        <end position="352"/>
    </location>
</feature>
<keyword evidence="4 13" id="KW-0812">Transmembrane</keyword>
<evidence type="ECO:0000256" key="4">
    <source>
        <dbReference type="ARBA" id="ARBA00022692"/>
    </source>
</evidence>
<comment type="subcellular location">
    <subcellularLocation>
        <location evidence="2">Cell membrane</location>
        <topology evidence="2">Single-pass type I membrane protein</topology>
    </subcellularLocation>
</comment>
<dbReference type="GeneID" id="116225214"/>
<evidence type="ECO:0000256" key="7">
    <source>
        <dbReference type="ARBA" id="ARBA00022837"/>
    </source>
</evidence>
<feature type="domain" description="Cadherin" evidence="15">
    <location>
        <begin position="353"/>
        <end position="457"/>
    </location>
</feature>
<dbReference type="Pfam" id="PF16492">
    <property type="entry name" value="Cadherin_C_2"/>
    <property type="match status" value="1"/>
</dbReference>
<organism evidence="16 17">
    <name type="scientific">Clupea harengus</name>
    <name type="common">Atlantic herring</name>
    <dbReference type="NCBI Taxonomy" id="7950"/>
    <lineage>
        <taxon>Eukaryota</taxon>
        <taxon>Metazoa</taxon>
        <taxon>Chordata</taxon>
        <taxon>Craniata</taxon>
        <taxon>Vertebrata</taxon>
        <taxon>Euteleostomi</taxon>
        <taxon>Actinopterygii</taxon>
        <taxon>Neopterygii</taxon>
        <taxon>Teleostei</taxon>
        <taxon>Clupei</taxon>
        <taxon>Clupeiformes</taxon>
        <taxon>Clupeoidei</taxon>
        <taxon>Clupeidae</taxon>
        <taxon>Clupea</taxon>
    </lineage>
</organism>
<evidence type="ECO:0000256" key="11">
    <source>
        <dbReference type="ARBA" id="ARBA00023180"/>
    </source>
</evidence>
<feature type="signal peptide" evidence="14">
    <location>
        <begin position="1"/>
        <end position="29"/>
    </location>
</feature>
<keyword evidence="16" id="KW-1185">Reference proteome</keyword>
<dbReference type="AlphaFoldDB" id="A0A6P8H690"/>
<dbReference type="GO" id="GO:0009653">
    <property type="term" value="P:anatomical structure morphogenesis"/>
    <property type="evidence" value="ECO:0007669"/>
    <property type="project" value="UniProtKB-ARBA"/>
</dbReference>
<keyword evidence="9 13" id="KW-1133">Transmembrane helix</keyword>
<dbReference type="FunFam" id="2.60.40.60:FF:000004">
    <property type="entry name" value="Protocadherin 1 gamma 2"/>
    <property type="match status" value="1"/>
</dbReference>
<evidence type="ECO:0000256" key="10">
    <source>
        <dbReference type="ARBA" id="ARBA00023136"/>
    </source>
</evidence>
<evidence type="ECO:0000256" key="2">
    <source>
        <dbReference type="ARBA" id="ARBA00004251"/>
    </source>
</evidence>
<feature type="domain" description="Cadherin" evidence="15">
    <location>
        <begin position="136"/>
        <end position="244"/>
    </location>
</feature>
<keyword evidence="3" id="KW-1003">Cell membrane</keyword>
<dbReference type="PANTHER" id="PTHR24028">
    <property type="entry name" value="CADHERIN-87A"/>
    <property type="match status" value="1"/>
</dbReference>
<feature type="domain" description="Cadherin" evidence="15">
    <location>
        <begin position="27"/>
        <end position="135"/>
    </location>
</feature>
<evidence type="ECO:0000256" key="8">
    <source>
        <dbReference type="ARBA" id="ARBA00022889"/>
    </source>
</evidence>
<evidence type="ECO:0000256" key="3">
    <source>
        <dbReference type="ARBA" id="ARBA00022475"/>
    </source>
</evidence>
<feature type="transmembrane region" description="Helical" evidence="13">
    <location>
        <begin position="694"/>
        <end position="717"/>
    </location>
</feature>
<protein>
    <submittedName>
        <fullName evidence="17">Protocadherin alpha-C2-like</fullName>
    </submittedName>
</protein>
<keyword evidence="10 13" id="KW-0472">Membrane</keyword>
<evidence type="ECO:0000313" key="16">
    <source>
        <dbReference type="Proteomes" id="UP000515152"/>
    </source>
</evidence>
<feature type="chain" id="PRO_5027620639" evidence="14">
    <location>
        <begin position="30"/>
        <end position="813"/>
    </location>
</feature>
<dbReference type="FunFam" id="2.60.40.60:FF:000002">
    <property type="entry name" value="Protocadherin alpha 2"/>
    <property type="match status" value="1"/>
</dbReference>
<dbReference type="InterPro" id="IPR013164">
    <property type="entry name" value="Cadherin_N"/>
</dbReference>
<keyword evidence="5 14" id="KW-0732">Signal</keyword>
<evidence type="ECO:0000256" key="5">
    <source>
        <dbReference type="ARBA" id="ARBA00022729"/>
    </source>
</evidence>
<dbReference type="Pfam" id="PF00028">
    <property type="entry name" value="Cadherin"/>
    <property type="match status" value="5"/>
</dbReference>
<sequence>MGSQPIIIPWKRYVSILLLIFPTLTSVLAVTHYSIPEEMEEGSVVANLATDLGLDVKTLSKRKMRLDIIANKKYLEVNKETGELYILEKMDREYLCSSKTATTCFLKMEVILENPVRIFNIELEIVDINDNSPNFRRDTIHLDISESTSAGERFSLSNAVDPDIGSNSIKTYYLGESSDFDIEIQTGRDGSKFVDLILKKALDREEQAVHNLILTAVDGGVPARSGTASIIVRVLDTNDNAPTFQKESYTITLPENSPIGSLVVKLNATDSDEGANADVTYSFSLYTSEKTQETFSLNQNNGEIRVKEMINYEDFRIYDMEIIARDKGANSLSGQCKITVLITDMNDNHPDISIKSFQSPIKENVAVDTVIAVVSVSDKDSGENGVVDVHIPDQMPFALKKSSDNYYELIVSEPLDREKVPEYDITFTVTDRGSPPLSDNETITLELLDVNDNVPQFPQSFYTIPVMENNAPGALLSSLSAFDPDLHENQYLVYFIIEKEIANTSMSMLFSINPENGNLYALKTFDYEIEKEFLFHIEARDSGVPPLSSNVTVHIIIMDQNDNTPVIVSPWRAHGSVVDEKIPRSTDKGSLVAKVIAIDTDSVHNSRISYQFLVNTDATLFSLDQYNGEIRTMRMFSYRDARHQRLVVIAKDNGEPALSATVTIKLSTVETALKSYSDMTEVPLEYDIFSDLNLYLVIGLGSVSFLLLITILVTIVLKCQKPKPSKAAPPSRNSVISSERNSTFADSTLVSNDAYWYSMFLAETRKGKLVVRQPVPKGSRYVVSSLPRGTGLTDTSDSAASTLQVRGSFDIEY</sequence>
<reference evidence="17" key="1">
    <citation type="submission" date="2025-08" db="UniProtKB">
        <authorList>
            <consortium name="RefSeq"/>
        </authorList>
    </citation>
    <scope>IDENTIFICATION</scope>
</reference>
<dbReference type="PROSITE" id="PS50268">
    <property type="entry name" value="CADHERIN_2"/>
    <property type="match status" value="6"/>
</dbReference>
<dbReference type="FunFam" id="2.60.40.60:FF:000001">
    <property type="entry name" value="Protocadherin alpha 2"/>
    <property type="match status" value="1"/>
</dbReference>
<dbReference type="PROSITE" id="PS00232">
    <property type="entry name" value="CADHERIN_1"/>
    <property type="match status" value="3"/>
</dbReference>
<evidence type="ECO:0000256" key="1">
    <source>
        <dbReference type="ARBA" id="ARBA00003436"/>
    </source>
</evidence>
<evidence type="ECO:0000256" key="13">
    <source>
        <dbReference type="SAM" id="Phobius"/>
    </source>
</evidence>
<dbReference type="KEGG" id="char:116225214"/>
<dbReference type="FunFam" id="2.60.40.60:FF:000129">
    <property type="entry name" value="protocadherin alpha-C2 isoform X1"/>
    <property type="match status" value="1"/>
</dbReference>
<dbReference type="PANTHER" id="PTHR24028:SF288">
    <property type="entry name" value="PROTOCADHERIN ALPHA-C2-LIKE-RELATED"/>
    <property type="match status" value="1"/>
</dbReference>
<keyword evidence="8" id="KW-0130">Cell adhesion</keyword>
<comment type="function">
    <text evidence="1">Potential calcium-dependent cell-adhesion protein. May be involved in the establishment and maintenance of specific neuronal connections in the brain.</text>
</comment>
<dbReference type="InterPro" id="IPR032455">
    <property type="entry name" value="Cadherin_C"/>
</dbReference>
<dbReference type="InterPro" id="IPR002126">
    <property type="entry name" value="Cadherin-like_dom"/>
</dbReference>
<dbReference type="FunFam" id="2.60.40.60:FF:000006">
    <property type="entry name" value="Protocadherin alpha 2"/>
    <property type="match status" value="1"/>
</dbReference>
<keyword evidence="11" id="KW-0325">Glycoprotein</keyword>
<evidence type="ECO:0000259" key="15">
    <source>
        <dbReference type="PROSITE" id="PS50268"/>
    </source>
</evidence>
<dbReference type="GO" id="GO:0007156">
    <property type="term" value="P:homophilic cell adhesion via plasma membrane adhesion molecules"/>
    <property type="evidence" value="ECO:0007669"/>
    <property type="project" value="InterPro"/>
</dbReference>
<keyword evidence="6" id="KW-0677">Repeat</keyword>
<dbReference type="GO" id="GO:0005886">
    <property type="term" value="C:plasma membrane"/>
    <property type="evidence" value="ECO:0007669"/>
    <property type="project" value="UniProtKB-SubCell"/>
</dbReference>
<dbReference type="Pfam" id="PF08266">
    <property type="entry name" value="Cadherin_2"/>
    <property type="match status" value="1"/>
</dbReference>
<dbReference type="InterPro" id="IPR020894">
    <property type="entry name" value="Cadherin_CS"/>
</dbReference>
<dbReference type="SUPFAM" id="SSF49313">
    <property type="entry name" value="Cadherin-like"/>
    <property type="match status" value="6"/>
</dbReference>
<evidence type="ECO:0000313" key="17">
    <source>
        <dbReference type="RefSeq" id="XP_031443182.1"/>
    </source>
</evidence>
<dbReference type="InterPro" id="IPR015919">
    <property type="entry name" value="Cadherin-like_sf"/>
</dbReference>
<feature type="domain" description="Cadherin" evidence="15">
    <location>
        <begin position="458"/>
        <end position="567"/>
    </location>
</feature>